<keyword evidence="6 12" id="KW-0812">Transmembrane</keyword>
<evidence type="ECO:0000256" key="8">
    <source>
        <dbReference type="ARBA" id="ARBA00023065"/>
    </source>
</evidence>
<keyword evidence="5" id="KW-1003">Cell membrane</keyword>
<dbReference type="Gene3D" id="1.20.1250.20">
    <property type="entry name" value="MFS general substrate transporter like domains"/>
    <property type="match status" value="1"/>
</dbReference>
<feature type="transmembrane region" description="Helical" evidence="12">
    <location>
        <begin position="55"/>
        <end position="72"/>
    </location>
</feature>
<evidence type="ECO:0000256" key="2">
    <source>
        <dbReference type="ARBA" id="ARBA00004651"/>
    </source>
</evidence>
<feature type="transmembrane region" description="Helical" evidence="12">
    <location>
        <begin position="332"/>
        <end position="355"/>
    </location>
</feature>
<dbReference type="SUPFAM" id="SSF103473">
    <property type="entry name" value="MFS general substrate transporter"/>
    <property type="match status" value="1"/>
</dbReference>
<dbReference type="InterPro" id="IPR036259">
    <property type="entry name" value="MFS_trans_sf"/>
</dbReference>
<evidence type="ECO:0000313" key="14">
    <source>
        <dbReference type="Proteomes" id="UP001586593"/>
    </source>
</evidence>
<dbReference type="PANTHER" id="PTHR23516">
    <property type="entry name" value="SAM (S-ADENOSYL METHIONINE) TRANSPORTER"/>
    <property type="match status" value="1"/>
</dbReference>
<dbReference type="InterPro" id="IPR008509">
    <property type="entry name" value="MOT2/MFSD5"/>
</dbReference>
<comment type="subcellular location">
    <subcellularLocation>
        <location evidence="2">Cell membrane</location>
        <topology evidence="2">Multi-pass membrane protein</topology>
    </subcellularLocation>
</comment>
<evidence type="ECO:0000256" key="9">
    <source>
        <dbReference type="ARBA" id="ARBA00023136"/>
    </source>
</evidence>
<keyword evidence="8" id="KW-0406">Ion transport</keyword>
<gene>
    <name evidence="13" type="ORF">VTK73DRAFT_5475</name>
</gene>
<dbReference type="Pfam" id="PF05631">
    <property type="entry name" value="MFS_5"/>
    <property type="match status" value="1"/>
</dbReference>
<comment type="function">
    <text evidence="1">Mediates high-affinity intracellular uptake of the rare oligo-element molybdenum.</text>
</comment>
<protein>
    <recommendedName>
        <fullName evidence="3">Molybdate-anion transporter</fullName>
    </recommendedName>
    <alternativeName>
        <fullName evidence="10">Major facilitator superfamily domain-containing protein 5</fullName>
    </alternativeName>
    <alternativeName>
        <fullName evidence="11">Molybdate transporter 2 homolog</fullName>
    </alternativeName>
</protein>
<feature type="transmembrane region" description="Helical" evidence="12">
    <location>
        <begin position="299"/>
        <end position="320"/>
    </location>
</feature>
<evidence type="ECO:0000256" key="6">
    <source>
        <dbReference type="ARBA" id="ARBA00022692"/>
    </source>
</evidence>
<organism evidence="13 14">
    <name type="scientific">Phialemonium thermophilum</name>
    <dbReference type="NCBI Taxonomy" id="223376"/>
    <lineage>
        <taxon>Eukaryota</taxon>
        <taxon>Fungi</taxon>
        <taxon>Dikarya</taxon>
        <taxon>Ascomycota</taxon>
        <taxon>Pezizomycotina</taxon>
        <taxon>Sordariomycetes</taxon>
        <taxon>Sordariomycetidae</taxon>
        <taxon>Cephalothecales</taxon>
        <taxon>Cephalothecaceae</taxon>
        <taxon>Phialemonium</taxon>
    </lineage>
</organism>
<keyword evidence="14" id="KW-1185">Reference proteome</keyword>
<dbReference type="Proteomes" id="UP001586593">
    <property type="component" value="Unassembled WGS sequence"/>
</dbReference>
<evidence type="ECO:0000256" key="7">
    <source>
        <dbReference type="ARBA" id="ARBA00022989"/>
    </source>
</evidence>
<evidence type="ECO:0000256" key="5">
    <source>
        <dbReference type="ARBA" id="ARBA00022475"/>
    </source>
</evidence>
<feature type="transmembrane region" description="Helical" evidence="12">
    <location>
        <begin position="20"/>
        <end position="43"/>
    </location>
</feature>
<keyword evidence="9 12" id="KW-0472">Membrane</keyword>
<evidence type="ECO:0000313" key="13">
    <source>
        <dbReference type="EMBL" id="KAL1865105.1"/>
    </source>
</evidence>
<feature type="transmembrane region" description="Helical" evidence="12">
    <location>
        <begin position="78"/>
        <end position="101"/>
    </location>
</feature>
<feature type="transmembrane region" description="Helical" evidence="12">
    <location>
        <begin position="200"/>
        <end position="224"/>
    </location>
</feature>
<sequence>MAADWLQGPFLYPLYKDEHHVPSALIPLLFATGFLSGAVSGSFVGSQADKHGRKAACLFFCATYSLSCLMTVSSSRPLYLFAGRALGGLGTSLLFSVFESWMVADFHRRRQGEAVAAEDLSRTFGMMSTLNSVVAIVSGVLSEALVAATGTRKSPFVASTVFLSIAVWVIRSQWEENYGTSKERAEAGHKPAEATSSWTVFANVHLLTLGLGATLFEGSTYLFIFTWTPTLEAAHESDDKLPYGIIFASFMASTLASALIFNLLMERKVVRYSTLLVAILGASALFFLLAAGTTSEQPMFWVFCAFEAAVGMYWPCMGYLKGRLVDDRMRAHVYSLLRIPLNIFVVASLLLNAGSDDPRRVLSLCSKLLFAACGGVGLSFLSNNLP</sequence>
<name>A0ABR3WN75_9PEZI</name>
<evidence type="ECO:0000256" key="10">
    <source>
        <dbReference type="ARBA" id="ARBA00030646"/>
    </source>
</evidence>
<feature type="transmembrane region" description="Helical" evidence="12">
    <location>
        <begin position="361"/>
        <end position="381"/>
    </location>
</feature>
<evidence type="ECO:0000256" key="1">
    <source>
        <dbReference type="ARBA" id="ARBA00003019"/>
    </source>
</evidence>
<comment type="caution">
    <text evidence="13">The sequence shown here is derived from an EMBL/GenBank/DDBJ whole genome shotgun (WGS) entry which is preliminary data.</text>
</comment>
<proteinExistence type="predicted"/>
<evidence type="ECO:0000256" key="11">
    <source>
        <dbReference type="ARBA" id="ARBA00032555"/>
    </source>
</evidence>
<evidence type="ECO:0000256" key="12">
    <source>
        <dbReference type="SAM" id="Phobius"/>
    </source>
</evidence>
<keyword evidence="7 12" id="KW-1133">Transmembrane helix</keyword>
<evidence type="ECO:0000256" key="4">
    <source>
        <dbReference type="ARBA" id="ARBA00022448"/>
    </source>
</evidence>
<dbReference type="EMBL" id="JAZHXJ010000305">
    <property type="protein sequence ID" value="KAL1865105.1"/>
    <property type="molecule type" value="Genomic_DNA"/>
</dbReference>
<evidence type="ECO:0000256" key="3">
    <source>
        <dbReference type="ARBA" id="ARBA00021242"/>
    </source>
</evidence>
<dbReference type="PANTHER" id="PTHR23516:SF1">
    <property type="entry name" value="MOLYBDATE-ANION TRANSPORTER"/>
    <property type="match status" value="1"/>
</dbReference>
<feature type="transmembrane region" description="Helical" evidence="12">
    <location>
        <begin position="272"/>
        <end position="293"/>
    </location>
</feature>
<feature type="transmembrane region" description="Helical" evidence="12">
    <location>
        <begin position="244"/>
        <end position="265"/>
    </location>
</feature>
<reference evidence="13 14" key="1">
    <citation type="journal article" date="2024" name="Commun. Biol.">
        <title>Comparative genomic analysis of thermophilic fungi reveals convergent evolutionary adaptations and gene losses.</title>
        <authorList>
            <person name="Steindorff A.S."/>
            <person name="Aguilar-Pontes M.V."/>
            <person name="Robinson A.J."/>
            <person name="Andreopoulos B."/>
            <person name="LaButti K."/>
            <person name="Kuo A."/>
            <person name="Mondo S."/>
            <person name="Riley R."/>
            <person name="Otillar R."/>
            <person name="Haridas S."/>
            <person name="Lipzen A."/>
            <person name="Grimwood J."/>
            <person name="Schmutz J."/>
            <person name="Clum A."/>
            <person name="Reid I.D."/>
            <person name="Moisan M.C."/>
            <person name="Butler G."/>
            <person name="Nguyen T.T.M."/>
            <person name="Dewar K."/>
            <person name="Conant G."/>
            <person name="Drula E."/>
            <person name="Henrissat B."/>
            <person name="Hansel C."/>
            <person name="Singer S."/>
            <person name="Hutchinson M.I."/>
            <person name="de Vries R.P."/>
            <person name="Natvig D.O."/>
            <person name="Powell A.J."/>
            <person name="Tsang A."/>
            <person name="Grigoriev I.V."/>
        </authorList>
    </citation>
    <scope>NUCLEOTIDE SEQUENCE [LARGE SCALE GENOMIC DNA]</scope>
    <source>
        <strain evidence="13 14">ATCC 24622</strain>
    </source>
</reference>
<keyword evidence="4" id="KW-0813">Transport</keyword>
<accession>A0ABR3WN75</accession>